<sequence>MEKIQLKKTIEWALALVPSSLIASFISLTFIWLYLIRLGRQDLFMDFVNLNDALGALAAFSLLSILSFGLVFYLQSFLAASLLVVIPERADNERIKNRRTILLLISSIFSVLLFYFSVFIDSHFNQKINIGIHVTLNCLLCITLSYFHVRKTAPYDSDKKIIPVQKNNTFNINPVIYRIFFIPYCFPPFFNIQSN</sequence>
<reference evidence="2 3" key="1">
    <citation type="submission" date="2023-09" db="EMBL/GenBank/DDBJ databases">
        <title>Buttiauxella selenatireducens sp. nov., isolated from the rhizosphere of Cardamine hupingshanesis.</title>
        <authorList>
            <person name="Zhang S."/>
            <person name="Xu Z."/>
            <person name="Wang H."/>
            <person name="Guo Y."/>
        </authorList>
    </citation>
    <scope>NUCLEOTIDE SEQUENCE [LARGE SCALE GENOMIC DNA]</scope>
    <source>
        <strain evidence="2 3">R73</strain>
    </source>
</reference>
<dbReference type="EMBL" id="CP133838">
    <property type="protein sequence ID" value="WMY72487.1"/>
    <property type="molecule type" value="Genomic_DNA"/>
</dbReference>
<evidence type="ECO:0000313" key="2">
    <source>
        <dbReference type="EMBL" id="WMY72487.1"/>
    </source>
</evidence>
<keyword evidence="1" id="KW-0472">Membrane</keyword>
<keyword evidence="1" id="KW-0812">Transmembrane</keyword>
<feature type="transmembrane region" description="Helical" evidence="1">
    <location>
        <begin position="170"/>
        <end position="190"/>
    </location>
</feature>
<feature type="transmembrane region" description="Helical" evidence="1">
    <location>
        <begin position="99"/>
        <end position="118"/>
    </location>
</feature>
<gene>
    <name evidence="2" type="ORF">RHD99_13430</name>
</gene>
<protein>
    <submittedName>
        <fullName evidence="2">Uncharacterized protein</fullName>
    </submittedName>
</protein>
<proteinExistence type="predicted"/>
<dbReference type="RefSeq" id="WP_309874419.1">
    <property type="nucleotide sequence ID" value="NZ_CP133838.1"/>
</dbReference>
<name>A0ABY9S8V8_9ENTR</name>
<feature type="transmembrane region" description="Helical" evidence="1">
    <location>
        <begin position="56"/>
        <end position="87"/>
    </location>
</feature>
<feature type="transmembrane region" description="Helical" evidence="1">
    <location>
        <begin position="130"/>
        <end position="149"/>
    </location>
</feature>
<organism evidence="2 3">
    <name type="scientific">Buttiauxella selenatireducens</name>
    <dbReference type="NCBI Taxonomy" id="3073902"/>
    <lineage>
        <taxon>Bacteria</taxon>
        <taxon>Pseudomonadati</taxon>
        <taxon>Pseudomonadota</taxon>
        <taxon>Gammaproteobacteria</taxon>
        <taxon>Enterobacterales</taxon>
        <taxon>Enterobacteriaceae</taxon>
        <taxon>Buttiauxella</taxon>
    </lineage>
</organism>
<keyword evidence="1" id="KW-1133">Transmembrane helix</keyword>
<dbReference type="Proteomes" id="UP001246690">
    <property type="component" value="Chromosome"/>
</dbReference>
<keyword evidence="3" id="KW-1185">Reference proteome</keyword>
<evidence type="ECO:0000313" key="3">
    <source>
        <dbReference type="Proteomes" id="UP001246690"/>
    </source>
</evidence>
<accession>A0ABY9S8V8</accession>
<feature type="transmembrane region" description="Helical" evidence="1">
    <location>
        <begin position="12"/>
        <end position="36"/>
    </location>
</feature>
<evidence type="ECO:0000256" key="1">
    <source>
        <dbReference type="SAM" id="Phobius"/>
    </source>
</evidence>